<name>A0AAV7MXW6_PLEWA</name>
<feature type="region of interest" description="Disordered" evidence="1">
    <location>
        <begin position="72"/>
        <end position="122"/>
    </location>
</feature>
<dbReference type="EMBL" id="JANPWB010000013">
    <property type="protein sequence ID" value="KAJ1108615.1"/>
    <property type="molecule type" value="Genomic_DNA"/>
</dbReference>
<proteinExistence type="predicted"/>
<organism evidence="2 3">
    <name type="scientific">Pleurodeles waltl</name>
    <name type="common">Iberian ribbed newt</name>
    <dbReference type="NCBI Taxonomy" id="8319"/>
    <lineage>
        <taxon>Eukaryota</taxon>
        <taxon>Metazoa</taxon>
        <taxon>Chordata</taxon>
        <taxon>Craniata</taxon>
        <taxon>Vertebrata</taxon>
        <taxon>Euteleostomi</taxon>
        <taxon>Amphibia</taxon>
        <taxon>Batrachia</taxon>
        <taxon>Caudata</taxon>
        <taxon>Salamandroidea</taxon>
        <taxon>Salamandridae</taxon>
        <taxon>Pleurodelinae</taxon>
        <taxon>Pleurodeles</taxon>
    </lineage>
</organism>
<keyword evidence="3" id="KW-1185">Reference proteome</keyword>
<sequence length="235" mass="25385">MRSPLWRSAPRCHRCKASDLQLGWEGVLSGPAGEPSNARRPRGPRRKEVRLQRRVSPQFRVADLCPVLRSPQAQGRAVTARGGRRAKCRPLDTSSGGRGSEGRVRRASYRESPGGASLRRGPVRLSRPQLVFLPQASGPCLLSPRCIRGEHFSFSPGVGPPPPLALRTCSSVAREGSGAPPAPPPSSRRPSPRRARLLGGHPGSWPDHALRREILTAGSLLYDTSLDNKLGIMGT</sequence>
<evidence type="ECO:0000313" key="2">
    <source>
        <dbReference type="EMBL" id="KAJ1108615.1"/>
    </source>
</evidence>
<dbReference type="AlphaFoldDB" id="A0AAV7MXW6"/>
<feature type="region of interest" description="Disordered" evidence="1">
    <location>
        <begin position="26"/>
        <end position="50"/>
    </location>
</feature>
<evidence type="ECO:0000313" key="3">
    <source>
        <dbReference type="Proteomes" id="UP001066276"/>
    </source>
</evidence>
<gene>
    <name evidence="2" type="ORF">NDU88_005991</name>
</gene>
<feature type="region of interest" description="Disordered" evidence="1">
    <location>
        <begin position="173"/>
        <end position="204"/>
    </location>
</feature>
<feature type="compositionally biased region" description="Basic residues" evidence="1">
    <location>
        <begin position="39"/>
        <end position="48"/>
    </location>
</feature>
<accession>A0AAV7MXW6</accession>
<protein>
    <submittedName>
        <fullName evidence="2">Uncharacterized protein</fullName>
    </submittedName>
</protein>
<comment type="caution">
    <text evidence="2">The sequence shown here is derived from an EMBL/GenBank/DDBJ whole genome shotgun (WGS) entry which is preliminary data.</text>
</comment>
<reference evidence="2" key="1">
    <citation type="journal article" date="2022" name="bioRxiv">
        <title>Sequencing and chromosome-scale assembly of the giantPleurodeles waltlgenome.</title>
        <authorList>
            <person name="Brown T."/>
            <person name="Elewa A."/>
            <person name="Iarovenko S."/>
            <person name="Subramanian E."/>
            <person name="Araus A.J."/>
            <person name="Petzold A."/>
            <person name="Susuki M."/>
            <person name="Suzuki K.-i.T."/>
            <person name="Hayashi T."/>
            <person name="Toyoda A."/>
            <person name="Oliveira C."/>
            <person name="Osipova E."/>
            <person name="Leigh N.D."/>
            <person name="Simon A."/>
            <person name="Yun M.H."/>
        </authorList>
    </citation>
    <scope>NUCLEOTIDE SEQUENCE</scope>
    <source>
        <strain evidence="2">20211129_DDA</strain>
        <tissue evidence="2">Liver</tissue>
    </source>
</reference>
<evidence type="ECO:0000256" key="1">
    <source>
        <dbReference type="SAM" id="MobiDB-lite"/>
    </source>
</evidence>
<dbReference type="Proteomes" id="UP001066276">
    <property type="component" value="Chromosome 9"/>
</dbReference>